<accession>A0A0R3U8P8</accession>
<evidence type="ECO:0000256" key="3">
    <source>
        <dbReference type="PROSITE-ProRule" id="PRU00023"/>
    </source>
</evidence>
<reference evidence="4" key="1">
    <citation type="submission" date="2017-02" db="UniProtKB">
        <authorList>
            <consortium name="WormBaseParasite"/>
        </authorList>
    </citation>
    <scope>IDENTIFICATION</scope>
</reference>
<sequence length="170" mass="18354">LHLAHFRALDVAAQHSLITPLHIASEMGYNECVDILVKNGACVNSQDSNGDTPLHKAARHGHVECMRTLLDVGACTDTRNFCGRTASELAAINGHFAFASAMNAATRILRQENLRVPNGPLSRSNNMIACKRSRDCLASVGALDGDLSDKRLRFSGKLSLLLFANSCVHT</sequence>
<dbReference type="PANTHER" id="PTHR24173">
    <property type="entry name" value="ANKYRIN REPEAT CONTAINING"/>
    <property type="match status" value="1"/>
</dbReference>
<dbReference type="Pfam" id="PF12796">
    <property type="entry name" value="Ank_2"/>
    <property type="match status" value="1"/>
</dbReference>
<dbReference type="SMART" id="SM00248">
    <property type="entry name" value="ANK"/>
    <property type="match status" value="2"/>
</dbReference>
<dbReference type="InterPro" id="IPR002110">
    <property type="entry name" value="Ankyrin_rpt"/>
</dbReference>
<keyword evidence="2 3" id="KW-0040">ANK repeat</keyword>
<evidence type="ECO:0000256" key="2">
    <source>
        <dbReference type="ARBA" id="ARBA00023043"/>
    </source>
</evidence>
<dbReference type="Gene3D" id="1.25.40.20">
    <property type="entry name" value="Ankyrin repeat-containing domain"/>
    <property type="match status" value="2"/>
</dbReference>
<organism evidence="4">
    <name type="scientific">Mesocestoides corti</name>
    <name type="common">Flatworm</name>
    <dbReference type="NCBI Taxonomy" id="53468"/>
    <lineage>
        <taxon>Eukaryota</taxon>
        <taxon>Metazoa</taxon>
        <taxon>Spiralia</taxon>
        <taxon>Lophotrochozoa</taxon>
        <taxon>Platyhelminthes</taxon>
        <taxon>Cestoda</taxon>
        <taxon>Eucestoda</taxon>
        <taxon>Cyclophyllidea</taxon>
        <taxon>Mesocestoididae</taxon>
        <taxon>Mesocestoides</taxon>
    </lineage>
</organism>
<dbReference type="PANTHER" id="PTHR24173:SF74">
    <property type="entry name" value="ANKYRIN REPEAT DOMAIN-CONTAINING PROTEIN 16"/>
    <property type="match status" value="1"/>
</dbReference>
<keyword evidence="1" id="KW-0677">Repeat</keyword>
<dbReference type="WBParaSite" id="MCOS_0000326701-mRNA-1">
    <property type="protein sequence ID" value="MCOS_0000326701-mRNA-1"/>
    <property type="gene ID" value="MCOS_0000326701"/>
</dbReference>
<proteinExistence type="predicted"/>
<dbReference type="InterPro" id="IPR036770">
    <property type="entry name" value="Ankyrin_rpt-contain_sf"/>
</dbReference>
<feature type="repeat" description="ANK" evidence="3">
    <location>
        <begin position="49"/>
        <end position="81"/>
    </location>
</feature>
<name>A0A0R3U8P8_MESCO</name>
<feature type="repeat" description="ANK" evidence="3">
    <location>
        <begin position="16"/>
        <end position="48"/>
    </location>
</feature>
<evidence type="ECO:0000256" key="1">
    <source>
        <dbReference type="ARBA" id="ARBA00022737"/>
    </source>
</evidence>
<protein>
    <submittedName>
        <fullName evidence="4">ANK_REP_REGION domain-containing protein</fullName>
    </submittedName>
</protein>
<dbReference type="AlphaFoldDB" id="A0A0R3U8P8"/>
<dbReference type="PROSITE" id="PS50297">
    <property type="entry name" value="ANK_REP_REGION"/>
    <property type="match status" value="2"/>
</dbReference>
<evidence type="ECO:0000313" key="4">
    <source>
        <dbReference type="WBParaSite" id="MCOS_0000326701-mRNA-1"/>
    </source>
</evidence>
<dbReference type="PROSITE" id="PS50088">
    <property type="entry name" value="ANK_REPEAT"/>
    <property type="match status" value="2"/>
</dbReference>
<dbReference type="SUPFAM" id="SSF48403">
    <property type="entry name" value="Ankyrin repeat"/>
    <property type="match status" value="1"/>
</dbReference>